<dbReference type="InterPro" id="IPR000504">
    <property type="entry name" value="RRM_dom"/>
</dbReference>
<dbReference type="SMART" id="SM00360">
    <property type="entry name" value="RRM"/>
    <property type="match status" value="1"/>
</dbReference>
<feature type="compositionally biased region" description="Acidic residues" evidence="6">
    <location>
        <begin position="13"/>
        <end position="23"/>
    </location>
</feature>
<dbReference type="InterPro" id="IPR012677">
    <property type="entry name" value="Nucleotide-bd_a/b_plait_sf"/>
</dbReference>
<organism evidence="8 9">
    <name type="scientific">Papaver nudicaule</name>
    <name type="common">Iceland poppy</name>
    <dbReference type="NCBI Taxonomy" id="74823"/>
    <lineage>
        <taxon>Eukaryota</taxon>
        <taxon>Viridiplantae</taxon>
        <taxon>Streptophyta</taxon>
        <taxon>Embryophyta</taxon>
        <taxon>Tracheophyta</taxon>
        <taxon>Spermatophyta</taxon>
        <taxon>Magnoliopsida</taxon>
        <taxon>Ranunculales</taxon>
        <taxon>Papaveraceae</taxon>
        <taxon>Papaveroideae</taxon>
        <taxon>Papaver</taxon>
    </lineage>
</organism>
<keyword evidence="1" id="KW-0963">Cytoplasm</keyword>
<dbReference type="PIRSF" id="PIRSF037949">
    <property type="entry name" value="Transl_init_eIF-3_RNA-bind"/>
    <property type="match status" value="1"/>
</dbReference>
<dbReference type="GO" id="GO:0005852">
    <property type="term" value="C:eukaryotic translation initiation factor 3 complex"/>
    <property type="evidence" value="ECO:0007669"/>
    <property type="project" value="InterPro"/>
</dbReference>
<evidence type="ECO:0000313" key="8">
    <source>
        <dbReference type="EMBL" id="MCL7028703.1"/>
    </source>
</evidence>
<keyword evidence="3 5" id="KW-0694">RNA-binding</keyword>
<accession>A0AA41S7N6</accession>
<dbReference type="Proteomes" id="UP001177140">
    <property type="component" value="Unassembled WGS sequence"/>
</dbReference>
<dbReference type="InterPro" id="IPR035979">
    <property type="entry name" value="RBD_domain_sf"/>
</dbReference>
<dbReference type="SUPFAM" id="SSF54928">
    <property type="entry name" value="RNA-binding domain, RBD"/>
    <property type="match status" value="1"/>
</dbReference>
<feature type="region of interest" description="Disordered" evidence="6">
    <location>
        <begin position="1"/>
        <end position="25"/>
    </location>
</feature>
<dbReference type="InterPro" id="IPR017334">
    <property type="entry name" value="eIF3_g"/>
</dbReference>
<evidence type="ECO:0000256" key="3">
    <source>
        <dbReference type="ARBA" id="ARBA00022884"/>
    </source>
</evidence>
<dbReference type="InterPro" id="IPR034240">
    <property type="entry name" value="eIF3G_RRM"/>
</dbReference>
<dbReference type="Pfam" id="PF12353">
    <property type="entry name" value="eIF3g"/>
    <property type="match status" value="1"/>
</dbReference>
<name>A0AA41S7N6_PAPNU</name>
<dbReference type="Pfam" id="PF00076">
    <property type="entry name" value="RRM_1"/>
    <property type="match status" value="1"/>
</dbReference>
<dbReference type="CDD" id="cd12408">
    <property type="entry name" value="RRM_eIF3G_like"/>
    <property type="match status" value="1"/>
</dbReference>
<evidence type="ECO:0000259" key="7">
    <source>
        <dbReference type="PROSITE" id="PS50102"/>
    </source>
</evidence>
<keyword evidence="2" id="KW-0396">Initiation factor</keyword>
<evidence type="ECO:0000313" key="9">
    <source>
        <dbReference type="Proteomes" id="UP001177140"/>
    </source>
</evidence>
<keyword evidence="9" id="KW-1185">Reference proteome</keyword>
<dbReference type="PROSITE" id="PS50102">
    <property type="entry name" value="RRM"/>
    <property type="match status" value="1"/>
</dbReference>
<dbReference type="Gene3D" id="3.30.70.330">
    <property type="match status" value="1"/>
</dbReference>
<reference evidence="8" key="1">
    <citation type="submission" date="2022-03" db="EMBL/GenBank/DDBJ databases">
        <title>A functionally conserved STORR gene fusion in Papaver species that diverged 16.8 million years ago.</title>
        <authorList>
            <person name="Catania T."/>
        </authorList>
    </citation>
    <scope>NUCLEOTIDE SEQUENCE</scope>
    <source>
        <strain evidence="8">S-191538</strain>
    </source>
</reference>
<dbReference type="GO" id="GO:0003743">
    <property type="term" value="F:translation initiation factor activity"/>
    <property type="evidence" value="ECO:0007669"/>
    <property type="project" value="UniProtKB-KW"/>
</dbReference>
<feature type="compositionally biased region" description="Polar residues" evidence="6">
    <location>
        <begin position="1"/>
        <end position="11"/>
    </location>
</feature>
<dbReference type="PANTHER" id="PTHR10352">
    <property type="entry name" value="EUKARYOTIC TRANSLATION INITIATION FACTOR 3 SUBUNIT G"/>
    <property type="match status" value="1"/>
</dbReference>
<comment type="caution">
    <text evidence="8">The sequence shown here is derived from an EMBL/GenBank/DDBJ whole genome shotgun (WGS) entry which is preliminary data.</text>
</comment>
<sequence>MVILSTQRQNWGDTEEEDGDDLDFPLPPPIVIGPDENGIKKVISSLHEYNSEGSKVMVTTTTTSRVTRTRKEVVERRSWPKFGAAAVDGNEGYTKQSTEEISIERPTAPGGQLMLCRTCNGDHRTAWCPWDSGNTENEVYVAPRPDIIKRRDDNKNSIRVSNFSEDTLDRDLFELFCVFGTVSGARVVYDRQTGESRGFGFVDFVNKEDGQKAIDKLNGYGYANLILHVEWAPKKKNNQ</sequence>
<protein>
    <recommendedName>
        <fullName evidence="7">RRM domain-containing protein</fullName>
    </recommendedName>
</protein>
<dbReference type="GO" id="GO:0003723">
    <property type="term" value="F:RNA binding"/>
    <property type="evidence" value="ECO:0007669"/>
    <property type="project" value="UniProtKB-UniRule"/>
</dbReference>
<dbReference type="InterPro" id="IPR024675">
    <property type="entry name" value="eIF3g_N"/>
</dbReference>
<evidence type="ECO:0000256" key="4">
    <source>
        <dbReference type="ARBA" id="ARBA00022917"/>
    </source>
</evidence>
<evidence type="ECO:0000256" key="1">
    <source>
        <dbReference type="ARBA" id="ARBA00022490"/>
    </source>
</evidence>
<gene>
    <name evidence="8" type="ORF">MKW94_006831</name>
</gene>
<keyword evidence="4" id="KW-0648">Protein biosynthesis</keyword>
<feature type="domain" description="RRM" evidence="7">
    <location>
        <begin position="156"/>
        <end position="234"/>
    </location>
</feature>
<proteinExistence type="predicted"/>
<evidence type="ECO:0000256" key="2">
    <source>
        <dbReference type="ARBA" id="ARBA00022540"/>
    </source>
</evidence>
<dbReference type="EMBL" id="JAJJMA010082470">
    <property type="protein sequence ID" value="MCL7028703.1"/>
    <property type="molecule type" value="Genomic_DNA"/>
</dbReference>
<evidence type="ECO:0000256" key="6">
    <source>
        <dbReference type="SAM" id="MobiDB-lite"/>
    </source>
</evidence>
<dbReference type="AlphaFoldDB" id="A0AA41S7N6"/>
<evidence type="ECO:0000256" key="5">
    <source>
        <dbReference type="PROSITE-ProRule" id="PRU00176"/>
    </source>
</evidence>